<dbReference type="KEGG" id="vg:5470456"/>
<keyword evidence="2" id="KW-1185">Reference proteome</keyword>
<evidence type="ECO:0000313" key="1">
    <source>
        <dbReference type="EMBL" id="ABT16176.1"/>
    </source>
</evidence>
<dbReference type="GeneID" id="5470456"/>
<sequence length="122" mass="14103">MHVPASHGNPGLFHTEHHLKRVPHLRRHDGIPHQFQEALIHARVFYFLCARVLGGPIEFWSICLRNRNAQVPFECEAEPSVPLVRGAYANVVRITRVPPTIVPKCMELANHDRKIRHLRQNM</sequence>
<accession>A7K802</accession>
<name>A7K802_9PHYC</name>
<dbReference type="Proteomes" id="UP000202420">
    <property type="component" value="Segment"/>
</dbReference>
<protein>
    <submittedName>
        <fullName evidence="1">Uncharacterized protein z042L</fullName>
    </submittedName>
</protein>
<organism evidence="1 2">
    <name type="scientific">Chlorovirus heliozoae</name>
    <dbReference type="NCBI Taxonomy" id="322019"/>
    <lineage>
        <taxon>Viruses</taxon>
        <taxon>Varidnaviria</taxon>
        <taxon>Bamfordvirae</taxon>
        <taxon>Nucleocytoviricota</taxon>
        <taxon>Megaviricetes</taxon>
        <taxon>Algavirales</taxon>
        <taxon>Phycodnaviridae</taxon>
        <taxon>Chlorovirus</taxon>
    </lineage>
</organism>
<reference evidence="1 2" key="1">
    <citation type="submission" date="2006-09" db="EMBL/GenBank/DDBJ databases">
        <title>Sequence and annotation of the 288-kb ATCV-1 virus that infects an endosymbiotic Chlorella strain of the heliozoon Acanthocystis turfacea.</title>
        <authorList>
            <person name="Fitzgerald L.A."/>
            <person name="Graves M.V."/>
            <person name="Li X."/>
            <person name="Pfitzner A.J.P."/>
            <person name="Hartigan J."/>
            <person name="Van Etten J.L."/>
        </authorList>
    </citation>
    <scope>NUCLEOTIDE SEQUENCE [LARGE SCALE GENOMIC DNA]</scope>
    <source>
        <strain evidence="1 2">ATCV-1</strain>
    </source>
</reference>
<evidence type="ECO:0000313" key="2">
    <source>
        <dbReference type="Proteomes" id="UP000202420"/>
    </source>
</evidence>
<dbReference type="EMBL" id="EF101928">
    <property type="protein sequence ID" value="ABT16176.1"/>
    <property type="molecule type" value="Genomic_DNA"/>
</dbReference>
<gene>
    <name evidence="1" type="primary">z042L</name>
    <name evidence="1" type="ORF">ATCV1_z042L</name>
</gene>
<proteinExistence type="predicted"/>
<dbReference type="RefSeq" id="YP_001426523.1">
    <property type="nucleotide sequence ID" value="NC_008724.1"/>
</dbReference>